<dbReference type="AlphaFoldDB" id="A0A4D6M863"/>
<organism evidence="1 2">
    <name type="scientific">Vigna unguiculata</name>
    <name type="common">Cowpea</name>
    <dbReference type="NCBI Taxonomy" id="3917"/>
    <lineage>
        <taxon>Eukaryota</taxon>
        <taxon>Viridiplantae</taxon>
        <taxon>Streptophyta</taxon>
        <taxon>Embryophyta</taxon>
        <taxon>Tracheophyta</taxon>
        <taxon>Spermatophyta</taxon>
        <taxon>Magnoliopsida</taxon>
        <taxon>eudicotyledons</taxon>
        <taxon>Gunneridae</taxon>
        <taxon>Pentapetalae</taxon>
        <taxon>rosids</taxon>
        <taxon>fabids</taxon>
        <taxon>Fabales</taxon>
        <taxon>Fabaceae</taxon>
        <taxon>Papilionoideae</taxon>
        <taxon>50 kb inversion clade</taxon>
        <taxon>NPAAA clade</taxon>
        <taxon>indigoferoid/millettioid clade</taxon>
        <taxon>Phaseoleae</taxon>
        <taxon>Vigna</taxon>
    </lineage>
</organism>
<protein>
    <submittedName>
        <fullName evidence="1">Uncharacterized protein</fullName>
    </submittedName>
</protein>
<keyword evidence="2" id="KW-1185">Reference proteome</keyword>
<reference evidence="1 2" key="1">
    <citation type="submission" date="2019-04" db="EMBL/GenBank/DDBJ databases">
        <title>An improved genome assembly and genetic linkage map for asparagus bean, Vigna unguiculata ssp. sesquipedialis.</title>
        <authorList>
            <person name="Xia Q."/>
            <person name="Zhang R."/>
            <person name="Dong Y."/>
        </authorList>
    </citation>
    <scope>NUCLEOTIDE SEQUENCE [LARGE SCALE GENOMIC DNA]</scope>
    <source>
        <tissue evidence="1">Leaf</tissue>
    </source>
</reference>
<dbReference type="Proteomes" id="UP000501690">
    <property type="component" value="Linkage Group LG6"/>
</dbReference>
<gene>
    <name evidence="1" type="ORF">DEO72_LG6g1287</name>
</gene>
<accession>A0A4D6M863</accession>
<proteinExistence type="predicted"/>
<evidence type="ECO:0000313" key="1">
    <source>
        <dbReference type="EMBL" id="QCD96581.1"/>
    </source>
</evidence>
<name>A0A4D6M863_VIGUN</name>
<evidence type="ECO:0000313" key="2">
    <source>
        <dbReference type="Proteomes" id="UP000501690"/>
    </source>
</evidence>
<sequence>MPPGDISWPLGDSGVIVLFGKLVNQSWGEIICYRISVRGPCTASHLAAGYSPPGDRPYNSGSGNDWRLAARSKPPGGLGWFRLAALGAAPGDKFCSLWQVRNAGLRAGSSPFLFVFSDDRVIRYTGADDDTGDAKDAQATE</sequence>
<dbReference type="EMBL" id="CP039350">
    <property type="protein sequence ID" value="QCD96581.1"/>
    <property type="molecule type" value="Genomic_DNA"/>
</dbReference>